<organism evidence="2 3">
    <name type="scientific">Pseudoduganella lurida</name>
    <dbReference type="NCBI Taxonomy" id="1036180"/>
    <lineage>
        <taxon>Bacteria</taxon>
        <taxon>Pseudomonadati</taxon>
        <taxon>Pseudomonadota</taxon>
        <taxon>Betaproteobacteria</taxon>
        <taxon>Burkholderiales</taxon>
        <taxon>Oxalobacteraceae</taxon>
        <taxon>Telluria group</taxon>
        <taxon>Pseudoduganella</taxon>
    </lineage>
</organism>
<dbReference type="Pfam" id="PF07178">
    <property type="entry name" value="TraL"/>
    <property type="match status" value="1"/>
</dbReference>
<evidence type="ECO:0000313" key="2">
    <source>
        <dbReference type="EMBL" id="TWI69286.1"/>
    </source>
</evidence>
<keyword evidence="1" id="KW-1133">Transmembrane helix</keyword>
<sequence>MDYAIPQLHDGPPKLLWWDFDQGLVFMVAILFGILSDLMLFGVAVGVIAARWYGRHKSRKHRMYIAHLMYWFLPGDWLLPCPQLPPSSVRQFIG</sequence>
<name>A0A562RLF7_9BURK</name>
<keyword evidence="1" id="KW-0812">Transmembrane</keyword>
<comment type="caution">
    <text evidence="2">The sequence shown here is derived from an EMBL/GenBank/DDBJ whole genome shotgun (WGS) entry which is preliminary data.</text>
</comment>
<dbReference type="OrthoDB" id="8548046at2"/>
<reference evidence="2 3" key="1">
    <citation type="journal article" date="2015" name="Stand. Genomic Sci.">
        <title>Genomic Encyclopedia of Bacterial and Archaeal Type Strains, Phase III: the genomes of soil and plant-associated and newly described type strains.</title>
        <authorList>
            <person name="Whitman W.B."/>
            <person name="Woyke T."/>
            <person name="Klenk H.P."/>
            <person name="Zhou Y."/>
            <person name="Lilburn T.G."/>
            <person name="Beck B.J."/>
            <person name="De Vos P."/>
            <person name="Vandamme P."/>
            <person name="Eisen J.A."/>
            <person name="Garrity G."/>
            <person name="Hugenholtz P."/>
            <person name="Kyrpides N.C."/>
        </authorList>
    </citation>
    <scope>NUCLEOTIDE SEQUENCE [LARGE SCALE GENOMIC DNA]</scope>
    <source>
        <strain evidence="2 3">CGMCC 1.10822</strain>
    </source>
</reference>
<dbReference type="NCBIfam" id="TIGR02762">
    <property type="entry name" value="TraL_TIGR"/>
    <property type="match status" value="1"/>
</dbReference>
<dbReference type="Proteomes" id="UP000318431">
    <property type="component" value="Unassembled WGS sequence"/>
</dbReference>
<feature type="transmembrane region" description="Helical" evidence="1">
    <location>
        <begin position="24"/>
        <end position="53"/>
    </location>
</feature>
<dbReference type="RefSeq" id="WP_145647052.1">
    <property type="nucleotide sequence ID" value="NZ_VLLB01000001.1"/>
</dbReference>
<accession>A0A562RLF7</accession>
<keyword evidence="1" id="KW-0472">Membrane</keyword>
<keyword evidence="3" id="KW-1185">Reference proteome</keyword>
<dbReference type="EMBL" id="VLLB01000001">
    <property type="protein sequence ID" value="TWI69286.1"/>
    <property type="molecule type" value="Genomic_DNA"/>
</dbReference>
<proteinExistence type="predicted"/>
<evidence type="ECO:0000313" key="3">
    <source>
        <dbReference type="Proteomes" id="UP000318431"/>
    </source>
</evidence>
<dbReference type="AlphaFoldDB" id="A0A562RLF7"/>
<evidence type="ECO:0000256" key="1">
    <source>
        <dbReference type="SAM" id="Phobius"/>
    </source>
</evidence>
<gene>
    <name evidence="2" type="ORF">IP91_00353</name>
</gene>
<dbReference type="InterPro" id="IPR009838">
    <property type="entry name" value="T4SS_TraL"/>
</dbReference>
<dbReference type="GO" id="GO:0019867">
    <property type="term" value="C:outer membrane"/>
    <property type="evidence" value="ECO:0007669"/>
    <property type="project" value="InterPro"/>
</dbReference>
<protein>
    <submittedName>
        <fullName evidence="2">Conjugal transfer pilus assembly protein TraL</fullName>
    </submittedName>
</protein>